<comment type="pathway">
    <text evidence="1">Pyrimidine metabolism; UMP biosynthesis via salvage pathway; UMP from uridine: step 1/1.</text>
</comment>
<dbReference type="EC" id="2.7.1.48" evidence="5"/>
<name>A0A7J8YDB9_GOSAI</name>
<keyword evidence="13" id="KW-0472">Membrane</keyword>
<comment type="similarity">
    <text evidence="4">In the C-terminal section; belongs to the UPRTase family.</text>
</comment>
<dbReference type="SUPFAM" id="SSF52540">
    <property type="entry name" value="P-loop containing nucleoside triphosphate hydrolases"/>
    <property type="match status" value="1"/>
</dbReference>
<gene>
    <name evidence="16" type="ORF">Goari_021104</name>
</gene>
<evidence type="ECO:0000256" key="8">
    <source>
        <dbReference type="ARBA" id="ARBA00022679"/>
    </source>
</evidence>
<dbReference type="GO" id="GO:0044206">
    <property type="term" value="P:UMP salvage"/>
    <property type="evidence" value="ECO:0007669"/>
    <property type="project" value="UniProtKB-UniPathway"/>
</dbReference>
<dbReference type="InterPro" id="IPR027417">
    <property type="entry name" value="P-loop_NTPase"/>
</dbReference>
<proteinExistence type="inferred from homology"/>
<dbReference type="UniPathway" id="UPA00574">
    <property type="reaction ID" value="UER00637"/>
</dbReference>
<dbReference type="InterPro" id="IPR000836">
    <property type="entry name" value="PRTase_dom"/>
</dbReference>
<comment type="pathway">
    <text evidence="2">Pyrimidine metabolism; CTP biosynthesis via salvage pathway; CTP from cytidine: step 1/3.</text>
</comment>
<dbReference type="GO" id="GO:0016757">
    <property type="term" value="F:glycosyltransferase activity"/>
    <property type="evidence" value="ECO:0007669"/>
    <property type="project" value="UniProtKB-KW"/>
</dbReference>
<feature type="domain" description="Phosphoribosyltransferase" evidence="15">
    <location>
        <begin position="271"/>
        <end position="472"/>
    </location>
</feature>
<keyword evidence="17" id="KW-1185">Reference proteome</keyword>
<dbReference type="GO" id="GO:0005525">
    <property type="term" value="F:GTP binding"/>
    <property type="evidence" value="ECO:0007669"/>
    <property type="project" value="UniProtKB-KW"/>
</dbReference>
<keyword evidence="6" id="KW-0021">Allosteric enzyme</keyword>
<keyword evidence="13" id="KW-0812">Transmembrane</keyword>
<sequence length="473" mass="52654">MEPAALRSGFNDHISVESNGGFDCPKNKQPFIIGVAGGTASGKTTVCNQIISQLHDQRVVLVNQDSFYRSLNDDQLVNVHEYNFDHPAAFNTELLLSCMEKLRRGHPVNIPSYDFKSHKSIEPSRLVNPADVIILEGILVLHDFHVRNLMNMKIFVDIGLCVFPAVFAYLLCSLNSDVRLARRIQRDTVERGRNIQNVLDQVSTSSILQYSRFVKPSFEEFILPSKKFADIIIPRGGDNDVAIDLIVQHILTKLGQHDLCKIYPNINVIFSTFQIRGMHTLVRDVKTTKHDFVFYSDRLIRLVVEHGLGHLPFTEKQIITPTGSVYSGVVFCKRLCGVSVIRSGESMENALRACCKGIKIGKILIHGDGKNGRQLIYEKLPADISSRHVLLLDPVLASGNSAIKAISLLLSKGVPETSIIFLNLISAPEGIHAVCRKFPKLKIVTSEIDSSLDKNYGVIPGMGEFGDRYFGTD</sequence>
<evidence type="ECO:0000313" key="16">
    <source>
        <dbReference type="EMBL" id="MBA0697568.1"/>
    </source>
</evidence>
<keyword evidence="8" id="KW-0808">Transferase</keyword>
<evidence type="ECO:0000256" key="9">
    <source>
        <dbReference type="ARBA" id="ARBA00022741"/>
    </source>
</evidence>
<evidence type="ECO:0000259" key="14">
    <source>
        <dbReference type="Pfam" id="PF00485"/>
    </source>
</evidence>
<evidence type="ECO:0000256" key="1">
    <source>
        <dbReference type="ARBA" id="ARBA00004690"/>
    </source>
</evidence>
<dbReference type="NCBIfam" id="NF004018">
    <property type="entry name" value="PRK05480.1"/>
    <property type="match status" value="1"/>
</dbReference>
<keyword evidence="12" id="KW-0511">Multifunctional enzyme</keyword>
<evidence type="ECO:0000313" key="17">
    <source>
        <dbReference type="Proteomes" id="UP000593577"/>
    </source>
</evidence>
<feature type="transmembrane region" description="Helical" evidence="13">
    <location>
        <begin position="154"/>
        <end position="171"/>
    </location>
</feature>
<comment type="caution">
    <text evidence="16">The sequence shown here is derived from an EMBL/GenBank/DDBJ whole genome shotgun (WGS) entry which is preliminary data.</text>
</comment>
<dbReference type="CDD" id="cd06223">
    <property type="entry name" value="PRTases_typeI"/>
    <property type="match status" value="1"/>
</dbReference>
<dbReference type="EMBL" id="JABFAA010000012">
    <property type="protein sequence ID" value="MBA0697568.1"/>
    <property type="molecule type" value="Genomic_DNA"/>
</dbReference>
<dbReference type="InterPro" id="IPR006083">
    <property type="entry name" value="PRK/URK"/>
</dbReference>
<evidence type="ECO:0000256" key="4">
    <source>
        <dbReference type="ARBA" id="ARBA00010723"/>
    </source>
</evidence>
<keyword evidence="13" id="KW-1133">Transmembrane helix</keyword>
<keyword evidence="7" id="KW-0328">Glycosyltransferase</keyword>
<comment type="similarity">
    <text evidence="3">In the N-terminal section; belongs to the uridine kinase family.</text>
</comment>
<dbReference type="Gene3D" id="3.40.50.300">
    <property type="entry name" value="P-loop containing nucleotide triphosphate hydrolases"/>
    <property type="match status" value="1"/>
</dbReference>
<evidence type="ECO:0000256" key="7">
    <source>
        <dbReference type="ARBA" id="ARBA00022676"/>
    </source>
</evidence>
<dbReference type="CDD" id="cd02023">
    <property type="entry name" value="UMPK"/>
    <property type="match status" value="1"/>
</dbReference>
<dbReference type="Pfam" id="PF00485">
    <property type="entry name" value="PRK"/>
    <property type="match status" value="1"/>
</dbReference>
<evidence type="ECO:0000256" key="2">
    <source>
        <dbReference type="ARBA" id="ARBA00004784"/>
    </source>
</evidence>
<dbReference type="InterPro" id="IPR000764">
    <property type="entry name" value="Uridine_kinase-like"/>
</dbReference>
<dbReference type="Proteomes" id="UP000593577">
    <property type="component" value="Unassembled WGS sequence"/>
</dbReference>
<dbReference type="PANTHER" id="PTHR10285">
    <property type="entry name" value="URIDINE KINASE"/>
    <property type="match status" value="1"/>
</dbReference>
<dbReference type="PRINTS" id="PR00988">
    <property type="entry name" value="URIDINKINASE"/>
</dbReference>
<keyword evidence="11" id="KW-0342">GTP-binding</keyword>
<dbReference type="InterPro" id="IPR029057">
    <property type="entry name" value="PRTase-like"/>
</dbReference>
<evidence type="ECO:0000256" key="5">
    <source>
        <dbReference type="ARBA" id="ARBA00012137"/>
    </source>
</evidence>
<dbReference type="Gene3D" id="3.40.50.2020">
    <property type="match status" value="1"/>
</dbReference>
<dbReference type="GO" id="GO:0009507">
    <property type="term" value="C:chloroplast"/>
    <property type="evidence" value="ECO:0007669"/>
    <property type="project" value="UniProtKB-ARBA"/>
</dbReference>
<dbReference type="NCBIfam" id="NF001097">
    <property type="entry name" value="PRK00129.1"/>
    <property type="match status" value="1"/>
</dbReference>
<dbReference type="AlphaFoldDB" id="A0A7J8YDB9"/>
<evidence type="ECO:0000256" key="6">
    <source>
        <dbReference type="ARBA" id="ARBA00022533"/>
    </source>
</evidence>
<dbReference type="Pfam" id="PF14681">
    <property type="entry name" value="UPRTase"/>
    <property type="match status" value="1"/>
</dbReference>
<evidence type="ECO:0000256" key="11">
    <source>
        <dbReference type="ARBA" id="ARBA00023134"/>
    </source>
</evidence>
<feature type="domain" description="Phosphoribulokinase/uridine kinase" evidence="14">
    <location>
        <begin position="32"/>
        <end position="242"/>
    </location>
</feature>
<dbReference type="FunFam" id="3.40.50.2020:FF:000015">
    <property type="entry name" value="Uridine kinase"/>
    <property type="match status" value="1"/>
</dbReference>
<keyword evidence="9" id="KW-0547">Nucleotide-binding</keyword>
<keyword evidence="10" id="KW-0418">Kinase</keyword>
<protein>
    <recommendedName>
        <fullName evidence="5">uridine/cytidine kinase</fullName>
        <ecNumber evidence="5">2.7.1.48</ecNumber>
    </recommendedName>
</protein>
<reference evidence="16 17" key="1">
    <citation type="journal article" date="2019" name="Genome Biol. Evol.">
        <title>Insights into the evolution of the New World diploid cottons (Gossypium, subgenus Houzingenia) based on genome sequencing.</title>
        <authorList>
            <person name="Grover C.E."/>
            <person name="Arick M.A. 2nd"/>
            <person name="Thrash A."/>
            <person name="Conover J.L."/>
            <person name="Sanders W.S."/>
            <person name="Peterson D.G."/>
            <person name="Frelichowski J.E."/>
            <person name="Scheffler J.A."/>
            <person name="Scheffler B.E."/>
            <person name="Wendel J.F."/>
        </authorList>
    </citation>
    <scope>NUCLEOTIDE SEQUENCE [LARGE SCALE GENOMIC DNA]</scope>
    <source>
        <strain evidence="16">185</strain>
        <tissue evidence="16">Leaf</tissue>
    </source>
</reference>
<evidence type="ECO:0000259" key="15">
    <source>
        <dbReference type="Pfam" id="PF14681"/>
    </source>
</evidence>
<dbReference type="GO" id="GO:0004849">
    <property type="term" value="F:uridine kinase activity"/>
    <property type="evidence" value="ECO:0007669"/>
    <property type="project" value="UniProtKB-EC"/>
</dbReference>
<accession>A0A7J8YDB9</accession>
<evidence type="ECO:0000256" key="10">
    <source>
        <dbReference type="ARBA" id="ARBA00022777"/>
    </source>
</evidence>
<dbReference type="GO" id="GO:0005524">
    <property type="term" value="F:ATP binding"/>
    <property type="evidence" value="ECO:0007669"/>
    <property type="project" value="InterPro"/>
</dbReference>
<organism evidence="16 17">
    <name type="scientific">Gossypium aridum</name>
    <name type="common">American cotton</name>
    <name type="synonym">Erioxylum aridum</name>
    <dbReference type="NCBI Taxonomy" id="34290"/>
    <lineage>
        <taxon>Eukaryota</taxon>
        <taxon>Viridiplantae</taxon>
        <taxon>Streptophyta</taxon>
        <taxon>Embryophyta</taxon>
        <taxon>Tracheophyta</taxon>
        <taxon>Spermatophyta</taxon>
        <taxon>Magnoliopsida</taxon>
        <taxon>eudicotyledons</taxon>
        <taxon>Gunneridae</taxon>
        <taxon>Pentapetalae</taxon>
        <taxon>rosids</taxon>
        <taxon>malvids</taxon>
        <taxon>Malvales</taxon>
        <taxon>Malvaceae</taxon>
        <taxon>Malvoideae</taxon>
        <taxon>Gossypium</taxon>
    </lineage>
</organism>
<evidence type="ECO:0000256" key="3">
    <source>
        <dbReference type="ARBA" id="ARBA00008173"/>
    </source>
</evidence>
<dbReference type="GO" id="GO:2000904">
    <property type="term" value="P:regulation of starch metabolic process"/>
    <property type="evidence" value="ECO:0007669"/>
    <property type="project" value="UniProtKB-ARBA"/>
</dbReference>
<dbReference type="FunFam" id="3.40.50.300:FF:000339">
    <property type="entry name" value="Uridine kinase"/>
    <property type="match status" value="1"/>
</dbReference>
<evidence type="ECO:0000256" key="12">
    <source>
        <dbReference type="ARBA" id="ARBA00023268"/>
    </source>
</evidence>
<dbReference type="SUPFAM" id="SSF53271">
    <property type="entry name" value="PRTase-like"/>
    <property type="match status" value="1"/>
</dbReference>
<evidence type="ECO:0000256" key="13">
    <source>
        <dbReference type="SAM" id="Phobius"/>
    </source>
</evidence>